<dbReference type="AlphaFoldDB" id="A0A8H4PSI9"/>
<feature type="chain" id="PRO_5034361789" description="Enterotoxin" evidence="6">
    <location>
        <begin position="21"/>
        <end position="360"/>
    </location>
</feature>
<dbReference type="GO" id="GO:0090729">
    <property type="term" value="F:toxin activity"/>
    <property type="evidence" value="ECO:0007669"/>
    <property type="project" value="UniProtKB-KW"/>
</dbReference>
<keyword evidence="3" id="KW-0843">Virulence</keyword>
<accession>A0A8H4PSI9</accession>
<evidence type="ECO:0008006" key="9">
    <source>
        <dbReference type="Google" id="ProtNLM"/>
    </source>
</evidence>
<keyword evidence="2 6" id="KW-0732">Signal</keyword>
<dbReference type="Pfam" id="PF01375">
    <property type="entry name" value="Enterotoxin_a"/>
    <property type="match status" value="1"/>
</dbReference>
<dbReference type="EMBL" id="JAAVMX010000004">
    <property type="protein sequence ID" value="KAF4509669.1"/>
    <property type="molecule type" value="Genomic_DNA"/>
</dbReference>
<keyword evidence="1" id="KW-0800">Toxin</keyword>
<proteinExistence type="predicted"/>
<evidence type="ECO:0000256" key="6">
    <source>
        <dbReference type="SAM" id="SignalP"/>
    </source>
</evidence>
<feature type="region of interest" description="Disordered" evidence="5">
    <location>
        <begin position="275"/>
        <end position="317"/>
    </location>
</feature>
<organism evidence="7 8">
    <name type="scientific">Ophiocordyceps sinensis</name>
    <dbReference type="NCBI Taxonomy" id="72228"/>
    <lineage>
        <taxon>Eukaryota</taxon>
        <taxon>Fungi</taxon>
        <taxon>Dikarya</taxon>
        <taxon>Ascomycota</taxon>
        <taxon>Pezizomycotina</taxon>
        <taxon>Sordariomycetes</taxon>
        <taxon>Hypocreomycetidae</taxon>
        <taxon>Hypocreales</taxon>
        <taxon>Ophiocordycipitaceae</taxon>
        <taxon>Ophiocordyceps</taxon>
    </lineage>
</organism>
<evidence type="ECO:0000256" key="5">
    <source>
        <dbReference type="SAM" id="MobiDB-lite"/>
    </source>
</evidence>
<evidence type="ECO:0000313" key="7">
    <source>
        <dbReference type="EMBL" id="KAF4509669.1"/>
    </source>
</evidence>
<evidence type="ECO:0000256" key="3">
    <source>
        <dbReference type="ARBA" id="ARBA00023026"/>
    </source>
</evidence>
<dbReference type="InterPro" id="IPR001144">
    <property type="entry name" value="Enterotoxin_A"/>
</dbReference>
<name>A0A8H4PSI9_9HYPO</name>
<gene>
    <name evidence="7" type="ORF">G6O67_003815</name>
</gene>
<dbReference type="SUPFAM" id="SSF56399">
    <property type="entry name" value="ADP-ribosylation"/>
    <property type="match status" value="1"/>
</dbReference>
<protein>
    <recommendedName>
        <fullName evidence="9">Enterotoxin</fullName>
    </recommendedName>
</protein>
<keyword evidence="4" id="KW-1015">Disulfide bond</keyword>
<keyword evidence="8" id="KW-1185">Reference proteome</keyword>
<dbReference type="PRINTS" id="PR00771">
    <property type="entry name" value="ENTEROTOXINA"/>
</dbReference>
<sequence>MKCLWPSLGIFLLFLQLSQSRPVSDNLVRFERGLTPDTDTILTAIEIDQLRDAARGGSQWNNFVYRGDARPPQVVINDGGFVPISKTPTGYGLFDHVTAKDLDNSVFVSTTEKLHRGAFYAKNSLNHPAHKGKTVSYIYKIETWQRNFADVNRSLRLRYGSSNLEHVGLGHIPWTQVHSYAEVTLDELDELEAGTMRTEEIVFKDNVKYEAVDKPGSLPRAQLAGWPENHPAWQKFPWEKLRKDNGGKPLDVEKEYFKLRKLCKRDGAGCFVSAPELDGKPRTDGNASTDGNARKSKTSTDAGATKAADGFSNKKGIQKPKTVNFKTALWLHPELYLHISRMKSAHGRGGGSRGPKFQNH</sequence>
<feature type="signal peptide" evidence="6">
    <location>
        <begin position="1"/>
        <end position="20"/>
    </location>
</feature>
<evidence type="ECO:0000256" key="1">
    <source>
        <dbReference type="ARBA" id="ARBA00022656"/>
    </source>
</evidence>
<evidence type="ECO:0000313" key="8">
    <source>
        <dbReference type="Proteomes" id="UP000557566"/>
    </source>
</evidence>
<evidence type="ECO:0000256" key="4">
    <source>
        <dbReference type="ARBA" id="ARBA00023157"/>
    </source>
</evidence>
<dbReference type="Proteomes" id="UP000557566">
    <property type="component" value="Unassembled WGS sequence"/>
</dbReference>
<reference evidence="7 8" key="1">
    <citation type="journal article" date="2020" name="Genome Biol. Evol.">
        <title>A new high-quality draft genome assembly of the Chinese cordyceps Ophiocordyceps sinensis.</title>
        <authorList>
            <person name="Shu R."/>
            <person name="Zhang J."/>
            <person name="Meng Q."/>
            <person name="Zhang H."/>
            <person name="Zhou G."/>
            <person name="Li M."/>
            <person name="Wu P."/>
            <person name="Zhao Y."/>
            <person name="Chen C."/>
            <person name="Qin Q."/>
        </authorList>
    </citation>
    <scope>NUCLEOTIDE SEQUENCE [LARGE SCALE GENOMIC DNA]</scope>
    <source>
        <strain evidence="7 8">IOZ07</strain>
    </source>
</reference>
<dbReference type="Gene3D" id="3.90.210.10">
    <property type="entry name" value="Heat-Labile Enterotoxin, subunit A"/>
    <property type="match status" value="1"/>
</dbReference>
<comment type="caution">
    <text evidence="7">The sequence shown here is derived from an EMBL/GenBank/DDBJ whole genome shotgun (WGS) entry which is preliminary data.</text>
</comment>
<evidence type="ECO:0000256" key="2">
    <source>
        <dbReference type="ARBA" id="ARBA00022729"/>
    </source>
</evidence>
<dbReference type="OrthoDB" id="4868707at2759"/>